<accession>A0A016U6Q3</accession>
<dbReference type="EMBL" id="JARK01001390">
    <property type="protein sequence ID" value="EYC10586.1"/>
    <property type="molecule type" value="Genomic_DNA"/>
</dbReference>
<feature type="compositionally biased region" description="Polar residues" evidence="1">
    <location>
        <begin position="1"/>
        <end position="12"/>
    </location>
</feature>
<reference evidence="3" key="1">
    <citation type="journal article" date="2015" name="Nat. Genet.">
        <title>The genome and transcriptome of the zoonotic hookworm Ancylostoma ceylanicum identify infection-specific gene families.</title>
        <authorList>
            <person name="Schwarz E.M."/>
            <person name="Hu Y."/>
            <person name="Antoshechkin I."/>
            <person name="Miller M.M."/>
            <person name="Sternberg P.W."/>
            <person name="Aroian R.V."/>
        </authorList>
    </citation>
    <scope>NUCLEOTIDE SEQUENCE</scope>
    <source>
        <strain evidence="3">HY135</strain>
    </source>
</reference>
<dbReference type="Proteomes" id="UP000024635">
    <property type="component" value="Unassembled WGS sequence"/>
</dbReference>
<protein>
    <submittedName>
        <fullName evidence="2">Uncharacterized protein</fullName>
    </submittedName>
</protein>
<feature type="region of interest" description="Disordered" evidence="1">
    <location>
        <begin position="1"/>
        <end position="68"/>
    </location>
</feature>
<keyword evidence="3" id="KW-1185">Reference proteome</keyword>
<proteinExistence type="predicted"/>
<comment type="caution">
    <text evidence="2">The sequence shown here is derived from an EMBL/GenBank/DDBJ whole genome shotgun (WGS) entry which is preliminary data.</text>
</comment>
<evidence type="ECO:0000313" key="3">
    <source>
        <dbReference type="Proteomes" id="UP000024635"/>
    </source>
</evidence>
<organism evidence="2 3">
    <name type="scientific">Ancylostoma ceylanicum</name>
    <dbReference type="NCBI Taxonomy" id="53326"/>
    <lineage>
        <taxon>Eukaryota</taxon>
        <taxon>Metazoa</taxon>
        <taxon>Ecdysozoa</taxon>
        <taxon>Nematoda</taxon>
        <taxon>Chromadorea</taxon>
        <taxon>Rhabditida</taxon>
        <taxon>Rhabditina</taxon>
        <taxon>Rhabditomorpha</taxon>
        <taxon>Strongyloidea</taxon>
        <taxon>Ancylostomatidae</taxon>
        <taxon>Ancylostomatinae</taxon>
        <taxon>Ancylostoma</taxon>
    </lineage>
</organism>
<gene>
    <name evidence="2" type="primary">Acey_s0054.g2444</name>
    <name evidence="2" type="ORF">Y032_0054g2444</name>
</gene>
<sequence>MHGMIQSKQGSNIYHKGKGKRISGRPMSDPAQMHVEKVYKEQSIKNDSSREIHERYREHPDNTGKRFCPQFRHWKTTLKKIVMTLMTSFMGKDHDKGGIPSQGVLILTEIG</sequence>
<evidence type="ECO:0000313" key="2">
    <source>
        <dbReference type="EMBL" id="EYC10586.1"/>
    </source>
</evidence>
<feature type="compositionally biased region" description="Basic and acidic residues" evidence="1">
    <location>
        <begin position="34"/>
        <end position="64"/>
    </location>
</feature>
<evidence type="ECO:0000256" key="1">
    <source>
        <dbReference type="SAM" id="MobiDB-lite"/>
    </source>
</evidence>
<name>A0A016U6Q3_9BILA</name>
<dbReference type="AlphaFoldDB" id="A0A016U6Q3"/>